<feature type="compositionally biased region" description="Polar residues" evidence="17">
    <location>
        <begin position="12"/>
        <end position="21"/>
    </location>
</feature>
<keyword evidence="9" id="KW-0282">Flagellum</keyword>
<evidence type="ECO:0000256" key="12">
    <source>
        <dbReference type="ARBA" id="ARBA00023069"/>
    </source>
</evidence>
<dbReference type="InterPro" id="IPR042228">
    <property type="entry name" value="Dynein_linker_3"/>
</dbReference>
<evidence type="ECO:0000256" key="13">
    <source>
        <dbReference type="ARBA" id="ARBA00023175"/>
    </source>
</evidence>
<evidence type="ECO:0000256" key="2">
    <source>
        <dbReference type="ARBA" id="ARBA00008887"/>
    </source>
</evidence>
<feature type="domain" description="AAA+ ATPase" evidence="18">
    <location>
        <begin position="2452"/>
        <end position="2609"/>
    </location>
</feature>
<dbReference type="InterPro" id="IPR043160">
    <property type="entry name" value="Dynein_C_barrel"/>
</dbReference>
<dbReference type="InterPro" id="IPR003593">
    <property type="entry name" value="AAA+_ATPase"/>
</dbReference>
<dbReference type="InterPro" id="IPR004273">
    <property type="entry name" value="Dynein_heavy_D6_P-loop"/>
</dbReference>
<dbReference type="Pfam" id="PF18198">
    <property type="entry name" value="AAA_lid_11"/>
    <property type="match status" value="1"/>
</dbReference>
<dbReference type="GO" id="GO:0030286">
    <property type="term" value="C:dynein complex"/>
    <property type="evidence" value="ECO:0007669"/>
    <property type="project" value="UniProtKB-KW"/>
</dbReference>
<dbReference type="FunFam" id="3.40.50.300:FF:002141">
    <property type="entry name" value="Dynein heavy chain"/>
    <property type="match status" value="1"/>
</dbReference>
<evidence type="ECO:0000256" key="9">
    <source>
        <dbReference type="ARBA" id="ARBA00022846"/>
    </source>
</evidence>
<dbReference type="FunFam" id="3.20.180.20:FF:000003">
    <property type="entry name" value="Dynein heavy chain 12, axonemal"/>
    <property type="match status" value="1"/>
</dbReference>
<dbReference type="GO" id="GO:0005524">
    <property type="term" value="F:ATP binding"/>
    <property type="evidence" value="ECO:0007669"/>
    <property type="project" value="UniProtKB-KW"/>
</dbReference>
<evidence type="ECO:0000256" key="6">
    <source>
        <dbReference type="ARBA" id="ARBA00022741"/>
    </source>
</evidence>
<feature type="domain" description="AAA+ ATPase" evidence="18">
    <location>
        <begin position="2100"/>
        <end position="2251"/>
    </location>
</feature>
<feature type="compositionally biased region" description="Acidic residues" evidence="17">
    <location>
        <begin position="448"/>
        <end position="458"/>
    </location>
</feature>
<keyword evidence="13" id="KW-0505">Motor protein</keyword>
<evidence type="ECO:0000256" key="5">
    <source>
        <dbReference type="ARBA" id="ARBA00022737"/>
    </source>
</evidence>
<dbReference type="InterPro" id="IPR042219">
    <property type="entry name" value="AAA_lid_11_sf"/>
</dbReference>
<feature type="region of interest" description="Disordered" evidence="17">
    <location>
        <begin position="80"/>
        <end position="122"/>
    </location>
</feature>
<feature type="coiled-coil region" evidence="16">
    <location>
        <begin position="3230"/>
        <end position="3257"/>
    </location>
</feature>
<dbReference type="FunFam" id="1.20.58.1120:FF:000001">
    <property type="entry name" value="dynein heavy chain 2, axonemal"/>
    <property type="match status" value="1"/>
</dbReference>
<dbReference type="InterPro" id="IPR054354">
    <property type="entry name" value="DYNC2H1-like_lid"/>
</dbReference>
<dbReference type="Pfam" id="PF03028">
    <property type="entry name" value="Dynein_heavy"/>
    <property type="match status" value="1"/>
</dbReference>
<evidence type="ECO:0000256" key="17">
    <source>
        <dbReference type="SAM" id="MobiDB-lite"/>
    </source>
</evidence>
<dbReference type="InterPro" id="IPR035699">
    <property type="entry name" value="AAA_6"/>
</dbReference>
<dbReference type="GO" id="GO:0060271">
    <property type="term" value="P:cilium assembly"/>
    <property type="evidence" value="ECO:0007669"/>
    <property type="project" value="UniProtKB-ARBA"/>
</dbReference>
<dbReference type="FunFam" id="3.40.50.300:FF:000362">
    <property type="entry name" value="Dynein, axonemal, heavy chain 6"/>
    <property type="match status" value="1"/>
</dbReference>
<dbReference type="InterPro" id="IPR041228">
    <property type="entry name" value="Dynein_C"/>
</dbReference>
<evidence type="ECO:0000256" key="8">
    <source>
        <dbReference type="ARBA" id="ARBA00022840"/>
    </source>
</evidence>
<dbReference type="Gene3D" id="1.10.8.1220">
    <property type="match status" value="1"/>
</dbReference>
<dbReference type="InterPro" id="IPR035706">
    <property type="entry name" value="AAA_9"/>
</dbReference>
<dbReference type="Gene3D" id="3.20.180.20">
    <property type="entry name" value="Dynein heavy chain, N-terminal domain 2"/>
    <property type="match status" value="1"/>
</dbReference>
<evidence type="ECO:0000256" key="11">
    <source>
        <dbReference type="ARBA" id="ARBA00023054"/>
    </source>
</evidence>
<keyword evidence="5" id="KW-0677">Repeat</keyword>
<dbReference type="GO" id="GO:0045505">
    <property type="term" value="F:dynein intermediate chain binding"/>
    <property type="evidence" value="ECO:0007669"/>
    <property type="project" value="InterPro"/>
</dbReference>
<evidence type="ECO:0000256" key="3">
    <source>
        <dbReference type="ARBA" id="ARBA00022490"/>
    </source>
</evidence>
<dbReference type="GO" id="GO:0005874">
    <property type="term" value="C:microtubule"/>
    <property type="evidence" value="ECO:0007669"/>
    <property type="project" value="UniProtKB-KW"/>
</dbReference>
<dbReference type="Pfam" id="PF12774">
    <property type="entry name" value="AAA_6"/>
    <property type="match status" value="1"/>
</dbReference>
<feature type="region of interest" description="Disordered" evidence="17">
    <location>
        <begin position="1"/>
        <end position="27"/>
    </location>
</feature>
<comment type="caution">
    <text evidence="19">The sequence shown here is derived from an EMBL/GenBank/DDBJ whole genome shotgun (WGS) entry which is preliminary data.</text>
</comment>
<dbReference type="PANTHER" id="PTHR22878">
    <property type="entry name" value="DYNEIN HEAVY CHAIN 6, AXONEMAL-LIKE-RELATED"/>
    <property type="match status" value="1"/>
</dbReference>
<dbReference type="OrthoDB" id="537704at2759"/>
<dbReference type="FunFam" id="1.20.920.30:FF:000005">
    <property type="entry name" value="Dynein, axonemal, heavy chain 2"/>
    <property type="match status" value="1"/>
</dbReference>
<dbReference type="Pfam" id="PF22597">
    <property type="entry name" value="DYN_lid"/>
    <property type="match status" value="1"/>
</dbReference>
<dbReference type="FunFam" id="3.40.50.300:FF:000223">
    <property type="entry name" value="Dynein heavy chain 3, axonemal"/>
    <property type="match status" value="1"/>
</dbReference>
<dbReference type="InterPro" id="IPR043157">
    <property type="entry name" value="Dynein_AAA1S"/>
</dbReference>
<dbReference type="GO" id="GO:0008569">
    <property type="term" value="F:minus-end-directed microtubule motor activity"/>
    <property type="evidence" value="ECO:0007669"/>
    <property type="project" value="InterPro"/>
</dbReference>
<name>A0A250WUJ8_9CHLO</name>
<dbReference type="InterPro" id="IPR026983">
    <property type="entry name" value="DHC"/>
</dbReference>
<feature type="coiled-coil region" evidence="16">
    <location>
        <begin position="2746"/>
        <end position="2802"/>
    </location>
</feature>
<keyword evidence="7" id="KW-0970">Cilium biogenesis/degradation</keyword>
<dbReference type="EMBL" id="BEGY01000006">
    <property type="protein sequence ID" value="GAX74230.1"/>
    <property type="molecule type" value="Genomic_DNA"/>
</dbReference>
<evidence type="ECO:0000256" key="10">
    <source>
        <dbReference type="ARBA" id="ARBA00023017"/>
    </source>
</evidence>
<dbReference type="Gene3D" id="1.20.920.30">
    <property type="match status" value="1"/>
</dbReference>
<evidence type="ECO:0000256" key="16">
    <source>
        <dbReference type="SAM" id="Coils"/>
    </source>
</evidence>
<dbReference type="InterPro" id="IPR041466">
    <property type="entry name" value="Dynein_AAA5_ext"/>
</dbReference>
<dbReference type="FunFam" id="3.40.50.300:FF:003748">
    <property type="entry name" value="Dynein heavy chain 7"/>
    <property type="match status" value="1"/>
</dbReference>
<dbReference type="Gene3D" id="1.10.8.720">
    <property type="entry name" value="Region D6 of dynein motor"/>
    <property type="match status" value="1"/>
</dbReference>
<dbReference type="Pfam" id="PF18199">
    <property type="entry name" value="Dynein_C"/>
    <property type="match status" value="1"/>
</dbReference>
<dbReference type="GO" id="GO:0007018">
    <property type="term" value="P:microtubule-based movement"/>
    <property type="evidence" value="ECO:0007669"/>
    <property type="project" value="InterPro"/>
</dbReference>
<feature type="compositionally biased region" description="Basic and acidic residues" evidence="17">
    <location>
        <begin position="617"/>
        <end position="626"/>
    </location>
</feature>
<keyword evidence="3" id="KW-0963">Cytoplasm</keyword>
<keyword evidence="8" id="KW-0067">ATP-binding</keyword>
<evidence type="ECO:0000256" key="1">
    <source>
        <dbReference type="ARBA" id="ARBA00004611"/>
    </source>
</evidence>
<feature type="region of interest" description="Disordered" evidence="17">
    <location>
        <begin position="617"/>
        <end position="659"/>
    </location>
</feature>
<organism evidence="19 20">
    <name type="scientific">Chlamydomonas eustigma</name>
    <dbReference type="NCBI Taxonomy" id="1157962"/>
    <lineage>
        <taxon>Eukaryota</taxon>
        <taxon>Viridiplantae</taxon>
        <taxon>Chlorophyta</taxon>
        <taxon>core chlorophytes</taxon>
        <taxon>Chlorophyceae</taxon>
        <taxon>CS clade</taxon>
        <taxon>Chlamydomonadales</taxon>
        <taxon>Chlamydomonadaceae</taxon>
        <taxon>Chlamydomonas</taxon>
    </lineage>
</organism>
<dbReference type="FunFam" id="3.10.490.20:FF:000005">
    <property type="entry name" value="Dynein axonemal heavy chain 6"/>
    <property type="match status" value="1"/>
</dbReference>
<dbReference type="FunFam" id="1.10.8.710:FF:000004">
    <property type="entry name" value="Dynein axonemal heavy chain 6"/>
    <property type="match status" value="1"/>
</dbReference>
<dbReference type="FunFam" id="1.10.287.2620:FF:000001">
    <property type="entry name" value="Cytoplasmic dynein heavy chain 1"/>
    <property type="match status" value="1"/>
</dbReference>
<dbReference type="FunFam" id="1.20.920.20:FF:000006">
    <property type="entry name" value="Dynein, axonemal, heavy chain 6"/>
    <property type="match status" value="1"/>
</dbReference>
<dbReference type="SMART" id="SM00382">
    <property type="entry name" value="AAA"/>
    <property type="match status" value="3"/>
</dbReference>
<dbReference type="Gene3D" id="1.20.58.1120">
    <property type="match status" value="1"/>
</dbReference>
<keyword evidence="14" id="KW-0206">Cytoskeleton</keyword>
<dbReference type="STRING" id="1157962.A0A250WUJ8"/>
<dbReference type="Pfam" id="PF17852">
    <property type="entry name" value="Dynein_AAA_lid"/>
    <property type="match status" value="1"/>
</dbReference>
<evidence type="ECO:0000256" key="7">
    <source>
        <dbReference type="ARBA" id="ARBA00022794"/>
    </source>
</evidence>
<dbReference type="Gene3D" id="3.10.490.20">
    <property type="match status" value="1"/>
</dbReference>
<dbReference type="InterPro" id="IPR024743">
    <property type="entry name" value="Dynein_HC_stalk"/>
</dbReference>
<comment type="subcellular location">
    <subcellularLocation>
        <location evidence="1">Cytoplasm</location>
        <location evidence="1">Cytoskeleton</location>
        <location evidence="1">Flagellum axoneme</location>
    </subcellularLocation>
</comment>
<feature type="compositionally biased region" description="Acidic residues" evidence="17">
    <location>
        <begin position="639"/>
        <end position="655"/>
    </location>
</feature>
<keyword evidence="6" id="KW-0547">Nucleotide-binding</keyword>
<dbReference type="Gene3D" id="1.10.287.2620">
    <property type="match status" value="1"/>
</dbReference>
<evidence type="ECO:0000259" key="18">
    <source>
        <dbReference type="SMART" id="SM00382"/>
    </source>
</evidence>
<keyword evidence="4" id="KW-0493">Microtubule</keyword>
<keyword evidence="20" id="KW-1185">Reference proteome</keyword>
<dbReference type="Proteomes" id="UP000232323">
    <property type="component" value="Unassembled WGS sequence"/>
</dbReference>
<protein>
    <recommendedName>
        <fullName evidence="18">AAA+ ATPase domain-containing protein</fullName>
    </recommendedName>
</protein>
<dbReference type="GO" id="GO:0051959">
    <property type="term" value="F:dynein light intermediate chain binding"/>
    <property type="evidence" value="ECO:0007669"/>
    <property type="project" value="InterPro"/>
</dbReference>
<accession>A0A250WUJ8</accession>
<evidence type="ECO:0000256" key="4">
    <source>
        <dbReference type="ARBA" id="ARBA00022701"/>
    </source>
</evidence>
<feature type="domain" description="AAA+ ATPase" evidence="18">
    <location>
        <begin position="1461"/>
        <end position="1600"/>
    </location>
</feature>
<dbReference type="FunFam" id="1.10.8.720:FF:000001">
    <property type="entry name" value="dynein heavy chain 7, axonemal"/>
    <property type="match status" value="1"/>
</dbReference>
<keyword evidence="11 16" id="KW-0175">Coiled coil</keyword>
<keyword evidence="10" id="KW-0243">Dynein</keyword>
<keyword evidence="15" id="KW-0966">Cell projection</keyword>
<dbReference type="Gene3D" id="1.20.1270.280">
    <property type="match status" value="1"/>
</dbReference>
<dbReference type="SUPFAM" id="SSF52540">
    <property type="entry name" value="P-loop containing nucleoside triphosphate hydrolases"/>
    <property type="match status" value="4"/>
</dbReference>
<feature type="coiled-coil region" evidence="16">
    <location>
        <begin position="2914"/>
        <end position="2972"/>
    </location>
</feature>
<proteinExistence type="inferred from homology"/>
<sequence>MGRDEELGPGQLPNTQNGQSDIRNHLYLQPRLNATVYAPKNAKRPAQNTLLPPLENTIGAKKTNLLRSTMKSLVDGQGEHALLKLPPGSPRPDLPPLSMKKPPGPALRGRGEEMPSPGAVPKRNEMIAAPASPKKNTISSRGGVPSDLPYVKLISTLREYPTTEDFVYLKRMDQNASVYDPYALEVAPFASVNQHDFYTLSVRGMTHYLDGVSADFATLDRWEHELQLFGALRRLKVLRMYKLWKSFRIWKKAVNQAKFSYAKSHLEQNLFLLSPVFQKPICRFHSLCYDLSSMRMHAIEKSRIYTLEDFITVHEEHREKCENVLDEFHENTFDTVMGACQDDLEQLEIKLQEFNLKQDDGLDPSMRALGENGGSERPLTAFQKAEAAKARDHGATDFAYTVAAARRSEQRRILNYIRMSDYMICDTLQSVLLESVREVLLASKTGDEEQDGGEDDNSDYILREDDSESASKSADAKAASDAVHSCSLFEIKLLLNDSGESLDYDPPPSDYMDRVGDVLANFVASLCSLMRLFGDDALMEAVLGDKADEVERGSELQDLVTNEDYDELVASVQASLQIAFQHAEHHKQEFAPYQQMVIEDAQLDVYGLTEAFKIKEEAQAEGRGQEGKPGSSKLPGEEPAAEEGQEEEEEEEEESKAEPVTLVTFRRVLDRLQEQRAAMEALPSFTDTHVIRVDLTDLKEALLPAPSECLAAMHEELPRLAAELFTSFMSEVQIALTRLAGSSVAVEEYVDKIEFLQQVRSQEKVLDLRCLEIQDLYALIDEYSIPVPAIDQAAYGTLDTTYTNLKTAMEEVEGAKEENISKYSSNLEAGIDAINKEVKEIRAACQNEMLLSEESEPEKVIEYLTNLKDQVETQQAEALRINKYQKLFKLGESKCDDLDDCAEEVLLKLALWQGSAEFDTITSTWSTTHFDSLDMVSLEEQMARFHKMVFRMERGLPPNKLVPKFRNKVDEFRNLQPVVQALRNRALKERHWHKIFDVIGQTLPRDQTFTLQVLLDARVQDCKEAISQISTEATQELALEELLAKVHSKWSDVEFGVLPYKEVKDTFILGGIEEVQVALEDSMVTMSTIMASRFVAGIRGEVEKVERQLNLFAETLDEWINVQKTWMYLEPIFSAPDIQRQLPVEAKAFFVTDKQFKEVMRRTKDRPNALLAGTVPGLLETFQTANETLERIQKNLEDYLETKRMGFPRFYFLSNDELLEILAQTKNVQAVQPHMGKCFDGIRRLDFGDDPSSIDIFAMISGEGERVSLGRNLKARGNVEKWLCDVENAMMMSLKRMARQGFQTYVEEPRSDWVLKQPAQLVIAVSQVYWCASVEEKLRGDNPTAGLESFLGDNIKTLADLTRLVRGDLSGLHRRIIAALITIDVHARDIVMDLVKRGTKDINEFQWQMQLRYYMESEELVVRQVNARFLYAYEYLGAQGRLVVTAMTDRCYLTLTGALHLKLGGAPAGPAGTGKTETTKDLGKALGVNCVVFNCGDNLDYKFMGKFFSGLAQCGAWACFDEFNRIDIEVLSVVAQQLLTIQNALKASMSPFNFEGRMIKLIPTCGVFITMNPGYAGRTELPDNLKALFRPMAMMIPDYALVAEVMLFSEGFEDSKTLSRKMVKLYKLSSEQLSQQDHYDFGMRAVKSVLVMAGSLKRANPDLSEDVVLIRAMRDSNLPKFLVDDVELFQNIISDLFPGVVVPDQDHGDLEKNINLILDTRGLQRPHSFVTKVIQLYDTMNVRFGVMLVGPTGGGKTECYKTLQGAVTRLRSQLNHRDTSFQVTHTYTFNPKCIKMGELYGEYNLLTNEWTDGLGSTLIRSAVADTTPDKKWVVFDGPVDAIWIENMNTVLDDNCTLCLPNGERIKLNPTTMRMLFEVQDLAVASPATVSRCGMVYMALEELGWRPYVKTWAQQGLKQAIPEASDEIRNFVYNLFDTYVDAGLEWIARNGKQYIPAVENNLTTSLTWMLQCLLMPSRGFKYTPSANMNASKLFEDQQTALGRIFAFAYVWALGGNLAHNVKDDFDTFAREKLQPICNFPGQGLAFDYMLDASKMFPHEFKTWTEVVPTFTYNKQLPYFQMLVPTIDTVRYSYLLEVCLDVQRPVLFSGVTGVGKSVITVAALEALRERKGVIPYTINFSAQTQAIDTQYLIESKLEKKRKTRFGAPVNKRIVFFVDDINMPAKEKYGAQPPIELLRQFQDQKGFYDRKKLFWKDIEDTTLVAACAPPGGGRQEMTPRFTRHFTLLCVPPPSEQATKTILSAIFSGFLSEFPSDFKSLCQPVVNASVEAYSRISEELLPTPAKSHYTFNLRDLSKVFQGALMITPGNCPNRDTMVRLWVHEACRVFHDRLINNEDKEYFLKMLVELMTKHSLGGGSHDDLFVKRNIIFGDFLKMGVDRADRKYEEVTDMAKLNQLLEDYLDEYNLSNTNALNLVFFKDAVEHITRISRVLRQPRGNAMLVGVGGSGKSSLTRFATFMGGFKIFSIELTRGYSTNEFREDLKKLYNTAGIAGEPVVFLFSDTQIVNESFLEDINNMLNSGEVPGMFAQDEKDRVAADIREWVIQQGGNPSKDACYAAFISRVRDNLHIVLTMSPVGEAFRARCRQFPSLINCCTIDWYSQWPEDALISVSRKFLAGTDLGGDEVRDALANMCVMIHTSVSKTSDRFFAELRRRYYTTPKSYLDLINLYLQLLKEKREEYTVARDRLLNGLYKLNETNSLVDGMKAELAQLQPVLEAKSKATAELLVQVSKDQKEAEEVKKNVSVEEKEVKVMAEGIQAVADDAKADLEEAMPALNAAVDSLKALNKNDITEIKSFPKPPPLVQMTMEAVCILRGEKPDWDTAKKLLSDSNFMTSLQEFDKDNIPDAVIKKLKKYIDDPGYTPEAVGRQSRAAMSLCMWTRAMDVYNRVAKVVGPKREKLREAETQLADANRKLAEKQALLKSVVDRVDGLKRQLTQAQQEQKDLNDQADLTKNRLVRAGKLTSALADEGVRWQLTADSINEQTKLLVGDVFLGAACIAYYGAFTGAYRSKLVESWIEACKQRGIPVASDSSLRGTLASPVEVREWNIWGLPTDDVSVDNGILVTRGKRWPLMIDPQGQANSWVKNMESRNGLRVVKLTDSSFLRTLENSIRIGNPVLIEDVGEFLDPALEPLLQKAIYKQGGRTLIRLGDSDVDYDPNFKFYITTKMSNPHYLPEVCIKVTIINFTVTMKGLEDQLLGEVVRKERPDLEEAKDRLVVSISNDKKQLKDLEDKILKLLKESTGNILDDEQLINTLNHSKLTSGVIGNRVQEAEVTEKSINEAREHYRPAATRGSILYFVVADLSLINPMYQFSLTYFTRLFSYCIDRAEKADDVPTRLALLSDFVTGFIFNNVSRGLFEEHKNLYSFLVCTSILRHSSSGEITSPEWDFLVRGPTGLGQATGGHTKPMWMSENSWKAMQYAESTIPALTGLGDSVQEFGADWEAWAAAPEPHSLPLPGGWEHKLSASFSKLCIIRIFREEKLIFACNQYVGLKLGSAFTEPAAWTLDDVFPDTSCRTPVIFILSTGADPTAMLQRFAEKNGMGLGEQLHMISLGQGQGPIAEMLMVQAAKAGHWVCLQNCHLASSWMLRMEEKVEELGRESNTTVHPDFRLWLTSMPSNVFPVLVLQNAIKLTNEPPKGVKANINRSYNDMTPEHLASCEAKPMAWRKLLFSLSFFHAVVQERRKFGPIGWNIRYEFNMSDVECSMMTMRMFLTEQEVIPWPALEFVIGQINYGGRVTDDLDRRCLMSILRQYITPRVLDDGYKLTPSGTYYVPQDGDLESYREYIKTLPATEAPEVFGMHPNANISFQLQETRRLIDTILSIQPRVTSGSAGKSPDEVVAELAAVLQKDLPTDLSKEEAKEHLFDRTEAGQLNSLSVVLGQEMDRFNRLAGVMRSSLGELQKAIRGLVVMSSELESMYNSMLNNQVPELWARYAYPSLKPLASWIIDYHKRISFMRAWLTEGLPKCFWLPGFFFPQGFMTGVLQMHARKYSIPIDTLNFGFKVTKHEHPEEVEGPPQDGIYIDGLSLDGARWDRYRGCLEESDPGIMYAAMPVIHFYPVADYEPPSDEYQCPLYKTSVRAGILSTTGQSTNYVLNVSLPIKQGTDEDHWILEGVSLLCMLNE</sequence>
<dbReference type="InterPro" id="IPR027417">
    <property type="entry name" value="P-loop_NTPase"/>
</dbReference>
<dbReference type="FunFam" id="1.20.140.100:FF:000004">
    <property type="entry name" value="Dynein axonemal heavy chain 6"/>
    <property type="match status" value="1"/>
</dbReference>
<dbReference type="FunFam" id="1.20.1270.280:FF:000030">
    <property type="entry name" value="Dynein heavy chain 7"/>
    <property type="match status" value="1"/>
</dbReference>
<dbReference type="GO" id="GO:0005929">
    <property type="term" value="C:cilium"/>
    <property type="evidence" value="ECO:0007669"/>
    <property type="project" value="UniProtKB-ARBA"/>
</dbReference>
<comment type="similarity">
    <text evidence="2">Belongs to the dynein heavy chain family.</text>
</comment>
<evidence type="ECO:0000256" key="14">
    <source>
        <dbReference type="ARBA" id="ARBA00023212"/>
    </source>
</evidence>
<dbReference type="Pfam" id="PF12781">
    <property type="entry name" value="AAA_9"/>
    <property type="match status" value="1"/>
</dbReference>
<dbReference type="FunFam" id="1.10.8.1220:FF:000001">
    <property type="entry name" value="Dynein axonemal heavy chain 5"/>
    <property type="match status" value="1"/>
</dbReference>
<dbReference type="Gene3D" id="1.10.8.710">
    <property type="match status" value="1"/>
</dbReference>
<evidence type="ECO:0000313" key="19">
    <source>
        <dbReference type="EMBL" id="GAX74230.1"/>
    </source>
</evidence>
<keyword evidence="12" id="KW-0969">Cilium</keyword>
<dbReference type="Pfam" id="PF12775">
    <property type="entry name" value="AAA_7"/>
    <property type="match status" value="1"/>
</dbReference>
<dbReference type="InterPro" id="IPR013602">
    <property type="entry name" value="Dynein_heavy_linker"/>
</dbReference>
<dbReference type="Gene3D" id="1.20.920.20">
    <property type="match status" value="1"/>
</dbReference>
<feature type="region of interest" description="Disordered" evidence="17">
    <location>
        <begin position="444"/>
        <end position="475"/>
    </location>
</feature>
<dbReference type="Gene3D" id="6.10.140.1060">
    <property type="match status" value="1"/>
</dbReference>
<gene>
    <name evidence="19" type="ORF">CEUSTIGMA_g1679.t1</name>
</gene>
<dbReference type="Pfam" id="PF12780">
    <property type="entry name" value="AAA_8"/>
    <property type="match status" value="1"/>
</dbReference>
<evidence type="ECO:0000256" key="15">
    <source>
        <dbReference type="ARBA" id="ARBA00023273"/>
    </source>
</evidence>
<dbReference type="FunFam" id="3.40.50.300:FF:000063">
    <property type="entry name" value="dynein heavy chain 6, axonemal"/>
    <property type="match status" value="1"/>
</dbReference>
<dbReference type="InterPro" id="IPR024317">
    <property type="entry name" value="Dynein_heavy_chain_D4_dom"/>
</dbReference>
<dbReference type="InterPro" id="IPR042222">
    <property type="entry name" value="Dynein_2_N"/>
</dbReference>
<evidence type="ECO:0000313" key="20">
    <source>
        <dbReference type="Proteomes" id="UP000232323"/>
    </source>
</evidence>
<reference evidence="19 20" key="1">
    <citation type="submission" date="2017-08" db="EMBL/GenBank/DDBJ databases">
        <title>Acidophilic green algal genome provides insights into adaptation to an acidic environment.</title>
        <authorList>
            <person name="Hirooka S."/>
            <person name="Hirose Y."/>
            <person name="Kanesaki Y."/>
            <person name="Higuchi S."/>
            <person name="Fujiwara T."/>
            <person name="Onuma R."/>
            <person name="Era A."/>
            <person name="Ohbayashi R."/>
            <person name="Uzuka A."/>
            <person name="Nozaki H."/>
            <person name="Yoshikawa H."/>
            <person name="Miyagishima S.Y."/>
        </authorList>
    </citation>
    <scope>NUCLEOTIDE SEQUENCE [LARGE SCALE GENOMIC DNA]</scope>
    <source>
        <strain evidence="19 20">NIES-2499</strain>
    </source>
</reference>
<dbReference type="InterPro" id="IPR041658">
    <property type="entry name" value="AAA_lid_11"/>
</dbReference>
<dbReference type="Pfam" id="PF08393">
    <property type="entry name" value="DHC_N2"/>
    <property type="match status" value="1"/>
</dbReference>
<dbReference type="Gene3D" id="1.20.140.100">
    <property type="entry name" value="Dynein heavy chain, N-terminal domain 2"/>
    <property type="match status" value="1"/>
</dbReference>
<dbReference type="Gene3D" id="3.40.50.300">
    <property type="entry name" value="P-loop containing nucleotide triphosphate hydrolases"/>
    <property type="match status" value="5"/>
</dbReference>
<dbReference type="PANTHER" id="PTHR22878:SF68">
    <property type="entry name" value="DYNEIN HEAVY CHAIN 6, AXONEMAL-LIKE"/>
    <property type="match status" value="1"/>
</dbReference>
<dbReference type="Pfam" id="PF12777">
    <property type="entry name" value="MT"/>
    <property type="match status" value="1"/>
</dbReference>